<dbReference type="AlphaFoldDB" id="A0A2H1FC81"/>
<accession>A0A2H1FC81</accession>
<dbReference type="OrthoDB" id="7595at2157"/>
<reference evidence="2" key="1">
    <citation type="submission" date="2017-03" db="EMBL/GenBank/DDBJ databases">
        <authorList>
            <person name="Herbold C."/>
        </authorList>
    </citation>
    <scope>NUCLEOTIDE SEQUENCE [LARGE SCALE GENOMIC DNA]</scope>
</reference>
<evidence type="ECO:0000313" key="2">
    <source>
        <dbReference type="Proteomes" id="UP000230607"/>
    </source>
</evidence>
<name>A0A2H1FC81_9ARCH</name>
<evidence type="ECO:0000313" key="1">
    <source>
        <dbReference type="EMBL" id="SMH70372.1"/>
    </source>
</evidence>
<dbReference type="RefSeq" id="WP_157926526.1">
    <property type="nucleotide sequence ID" value="NZ_LT841358.1"/>
</dbReference>
<dbReference type="Proteomes" id="UP000230607">
    <property type="component" value="Chromosome 1"/>
</dbReference>
<proteinExistence type="predicted"/>
<gene>
    <name evidence="1" type="ORF">NCS_10179</name>
</gene>
<dbReference type="EMBL" id="LT841358">
    <property type="protein sequence ID" value="SMH70372.1"/>
    <property type="molecule type" value="Genomic_DNA"/>
</dbReference>
<protein>
    <submittedName>
        <fullName evidence="1">Uncharacterized protein</fullName>
    </submittedName>
</protein>
<keyword evidence="2" id="KW-1185">Reference proteome</keyword>
<organism evidence="1 2">
    <name type="scientific">Candidatus Nitrosotalea okcheonensis</name>
    <dbReference type="NCBI Taxonomy" id="1903276"/>
    <lineage>
        <taxon>Archaea</taxon>
        <taxon>Nitrososphaerota</taxon>
        <taxon>Nitrososphaeria</taxon>
        <taxon>Nitrosotaleales</taxon>
        <taxon>Nitrosotaleaceae</taxon>
        <taxon>Nitrosotalea</taxon>
    </lineage>
</organism>
<sequence length="219" mass="25338">MQNNDETFFPNRVTSISDVISIVSDLGNHIPDKSWMLYLLEAFNSQQIPIELNLICSFNDDGKFHAIFGGVNRYEFKVKPLVNHSYLRQIIMEPAKHRVLYHLNDNTTGETDSFVLQIDDNSFDFSIVQHFTGLEWHNRVGSTPYPVRFEAEISHLSYGINDDPSDVLSLIYFPYNQLIKNQKGLARAYPVSHHSYEINDGYITYKIGSGEHDRDYRQV</sequence>